<keyword evidence="2" id="KW-0472">Membrane</keyword>
<dbReference type="OrthoDB" id="76898at2759"/>
<dbReference type="InterPro" id="IPR000699">
    <property type="entry name" value="RIH_dom"/>
</dbReference>
<dbReference type="InterPro" id="IPR000493">
    <property type="entry name" value="InsP3_rcpt"/>
</dbReference>
<dbReference type="GO" id="GO:0016529">
    <property type="term" value="C:sarcoplasmic reticulum"/>
    <property type="evidence" value="ECO:0007669"/>
    <property type="project" value="TreeGrafter"/>
</dbReference>
<proteinExistence type="inferred from homology"/>
<evidence type="ECO:0000259" key="3">
    <source>
        <dbReference type="PROSITE" id="PS50919"/>
    </source>
</evidence>
<dbReference type="FunFam" id="2.80.10.50:FF:000005">
    <property type="entry name" value="Inositol 1,4,5-trisphosphate receptor type 2"/>
    <property type="match status" value="1"/>
</dbReference>
<feature type="domain" description="MIR" evidence="3">
    <location>
        <begin position="177"/>
        <end position="233"/>
    </location>
</feature>
<comment type="caution">
    <text evidence="4">The sequence shown here is derived from an EMBL/GenBank/DDBJ whole genome shotgun (WGS) entry which is preliminary data.</text>
</comment>
<dbReference type="Proteomes" id="UP000792457">
    <property type="component" value="Unassembled WGS sequence"/>
</dbReference>
<dbReference type="EMBL" id="KZ308905">
    <property type="protein sequence ID" value="KAG8235387.1"/>
    <property type="molecule type" value="Genomic_DNA"/>
</dbReference>
<keyword evidence="2" id="KW-0406">Ion transport</keyword>
<keyword evidence="5" id="KW-1185">Reference proteome</keyword>
<dbReference type="SUPFAM" id="SSF82109">
    <property type="entry name" value="MIR domain"/>
    <property type="match status" value="2"/>
</dbReference>
<dbReference type="GO" id="GO:0005789">
    <property type="term" value="C:endoplasmic reticulum membrane"/>
    <property type="evidence" value="ECO:0007669"/>
    <property type="project" value="UniProtKB-SubCell"/>
</dbReference>
<dbReference type="GO" id="GO:0005886">
    <property type="term" value="C:plasma membrane"/>
    <property type="evidence" value="ECO:0007669"/>
    <property type="project" value="TreeGrafter"/>
</dbReference>
<dbReference type="Pfam" id="PF02815">
    <property type="entry name" value="MIR"/>
    <property type="match status" value="2"/>
</dbReference>
<dbReference type="Pfam" id="PF01365">
    <property type="entry name" value="RYDR_ITPR"/>
    <property type="match status" value="1"/>
</dbReference>
<dbReference type="Gene3D" id="2.80.10.50">
    <property type="match status" value="2"/>
</dbReference>
<comment type="domain">
    <text evidence="2">The receptor contains a calcium channel in its C-terminal extremity. Its large N-terminal cytoplasmic region has the ligand-binding site in the N-terminus and modulatory sites in the middle portion immediately upstream of the channel region.</text>
</comment>
<comment type="function">
    <text evidence="2">Receptor for inositol 1,4,5-trisphosphate, a second messenger that mediates the release of intracellular calcium.</text>
</comment>
<keyword evidence="1" id="KW-0677">Repeat</keyword>
<dbReference type="PANTHER" id="PTHR13715">
    <property type="entry name" value="RYANODINE RECEPTOR AND IP3 RECEPTOR"/>
    <property type="match status" value="1"/>
</dbReference>
<dbReference type="FunFam" id="1.25.10.30:FF:000001">
    <property type="entry name" value="Inositol 1,4,5-trisphosphate receptor, type 2"/>
    <property type="match status" value="1"/>
</dbReference>
<dbReference type="PRINTS" id="PR00779">
    <property type="entry name" value="INSP3RECEPTR"/>
</dbReference>
<dbReference type="InterPro" id="IPR015925">
    <property type="entry name" value="Ryanodine_IP3_receptor"/>
</dbReference>
<dbReference type="InterPro" id="IPR014821">
    <property type="entry name" value="Ins145_P3_rcpt"/>
</dbReference>
<feature type="non-terminal residue" evidence="4">
    <location>
        <position position="837"/>
    </location>
</feature>
<dbReference type="GO" id="GO:0051209">
    <property type="term" value="P:release of sequestered calcium ion into cytosol"/>
    <property type="evidence" value="ECO:0007669"/>
    <property type="project" value="UniProtKB-UniRule"/>
</dbReference>
<dbReference type="GO" id="GO:0005509">
    <property type="term" value="F:calcium ion binding"/>
    <property type="evidence" value="ECO:0007669"/>
    <property type="project" value="TreeGrafter"/>
</dbReference>
<keyword evidence="2" id="KW-0109">Calcium transport</keyword>
<dbReference type="CDD" id="cd23277">
    <property type="entry name" value="beta-trefoil_MIR_ITPR"/>
    <property type="match status" value="1"/>
</dbReference>
<dbReference type="PANTHER" id="PTHR13715:SF102">
    <property type="entry name" value="INOSITOL 1,4,5-TRISPHOSPHATE RECEPTOR"/>
    <property type="match status" value="1"/>
</dbReference>
<dbReference type="SUPFAM" id="SSF100909">
    <property type="entry name" value="IP3 receptor type 1 binding core, domain 2"/>
    <property type="match status" value="1"/>
</dbReference>
<evidence type="ECO:0000313" key="5">
    <source>
        <dbReference type="Proteomes" id="UP000792457"/>
    </source>
</evidence>
<evidence type="ECO:0000313" key="4">
    <source>
        <dbReference type="EMBL" id="KAG8235387.1"/>
    </source>
</evidence>
<organism evidence="4 5">
    <name type="scientific">Ladona fulva</name>
    <name type="common">Scarce chaser dragonfly</name>
    <name type="synonym">Libellula fulva</name>
    <dbReference type="NCBI Taxonomy" id="123851"/>
    <lineage>
        <taxon>Eukaryota</taxon>
        <taxon>Metazoa</taxon>
        <taxon>Ecdysozoa</taxon>
        <taxon>Arthropoda</taxon>
        <taxon>Hexapoda</taxon>
        <taxon>Insecta</taxon>
        <taxon>Pterygota</taxon>
        <taxon>Palaeoptera</taxon>
        <taxon>Odonata</taxon>
        <taxon>Epiprocta</taxon>
        <taxon>Anisoptera</taxon>
        <taxon>Libelluloidea</taxon>
        <taxon>Libellulidae</taxon>
        <taxon>Ladona</taxon>
    </lineage>
</organism>
<evidence type="ECO:0000256" key="1">
    <source>
        <dbReference type="ARBA" id="ARBA00022737"/>
    </source>
</evidence>
<accession>A0A8K0P6Y9</accession>
<protein>
    <recommendedName>
        <fullName evidence="2">Inositol 1,4,5-trisphosphate receptor</fullName>
    </recommendedName>
</protein>
<dbReference type="GO" id="GO:0035091">
    <property type="term" value="F:phosphatidylinositol binding"/>
    <property type="evidence" value="ECO:0007669"/>
    <property type="project" value="TreeGrafter"/>
</dbReference>
<sequence length="837" mass="95798">MFKICPMNRYSAQKQFWKAAKQSATSATDAVLLKRLHHAAEIEKKQNDSENKKLLGSVVQYGSVVQLLHLKSNKYLTVNKRLPALLEKNAMRVYLDANGNEGSWFYILPFYKLRSTGDNVVVGDKVILNPVNAGQQVLHVAANYELPDNAGCKEVNVVNSGTSWKVTLFMEHRENQEEILKGGDVVRLFHAEQEKFLTMDEYKKKQHVFLRTTGRTSATSATSSKALWEVERGSWPLEFTVSVQAFSYWTVLSCRDPHGGPVYHLVSVPHSNEIASLFELDPTTLTRGDSLVPQSSYVRLHHLCTNTWVHSTSIPIDKDEEKPVMSKVGCATIKEDKEAFALISVSPTEVRDLDFANDACKVLASVSTKLEKGTISHNERRAVTSLLQDIVYFIAGQENEQNKSEALELSVTNPNRDRQKLLREQYILKQLFKILQAPFLESAEGEGPFLRIEELNDPRHAPYKYMFRLCYRILRLSQQDYRKNQEYIAKHFGFMQKQIGYDILAEDTITALLHNNRKLLEKHITAAEIETFVGLVRKNMYNWESRFLDYLSDLCISNKKAIAVTQELICKSVLSVKNSDILIETRMMKTQMEVEDGLELDDGGGDMESILTIVEEEEILLLWNNREKSMSLGELSRGAKVGTKEDQAILDYYRHQLDLFSNMCLNRQYLALNNLSPHLDIDLILKCMADETVPYELRASFCRLMLHLHVDRDPQEPVTPVKYARLWSEIPPKMSIHDYDSNKTPDHNKEAVRARFSSTIMFVEDYLCNVVAKMWSFADQDQNKLTFEVVKLARDLIYFGFYSFSDLLRLTKTLLSILDCVSENEFINGKIPTGDID</sequence>
<reference evidence="4" key="1">
    <citation type="submission" date="2013-04" db="EMBL/GenBank/DDBJ databases">
        <authorList>
            <person name="Qu J."/>
            <person name="Murali S.C."/>
            <person name="Bandaranaike D."/>
            <person name="Bellair M."/>
            <person name="Blankenburg K."/>
            <person name="Chao H."/>
            <person name="Dinh H."/>
            <person name="Doddapaneni H."/>
            <person name="Downs B."/>
            <person name="Dugan-Rocha S."/>
            <person name="Elkadiri S."/>
            <person name="Gnanaolivu R.D."/>
            <person name="Hernandez B."/>
            <person name="Javaid M."/>
            <person name="Jayaseelan J.C."/>
            <person name="Lee S."/>
            <person name="Li M."/>
            <person name="Ming W."/>
            <person name="Munidasa M."/>
            <person name="Muniz J."/>
            <person name="Nguyen L."/>
            <person name="Ongeri F."/>
            <person name="Osuji N."/>
            <person name="Pu L.-L."/>
            <person name="Puazo M."/>
            <person name="Qu C."/>
            <person name="Quiroz J."/>
            <person name="Raj R."/>
            <person name="Weissenberger G."/>
            <person name="Xin Y."/>
            <person name="Zou X."/>
            <person name="Han Y."/>
            <person name="Richards S."/>
            <person name="Worley K."/>
            <person name="Muzny D."/>
            <person name="Gibbs R."/>
        </authorList>
    </citation>
    <scope>NUCLEOTIDE SEQUENCE</scope>
    <source>
        <strain evidence="4">Sampled in the wild</strain>
    </source>
</reference>
<dbReference type="InterPro" id="IPR016093">
    <property type="entry name" value="MIR_motif"/>
</dbReference>
<dbReference type="Gene3D" id="1.25.10.30">
    <property type="entry name" value="IP3 receptor type 1 binding core, RIH domain"/>
    <property type="match status" value="1"/>
</dbReference>
<comment type="subunit">
    <text evidence="2">Homotetramer.</text>
</comment>
<dbReference type="PROSITE" id="PS50919">
    <property type="entry name" value="MIR"/>
    <property type="match status" value="2"/>
</dbReference>
<keyword evidence="2" id="KW-0675">Receptor</keyword>
<comment type="subcellular location">
    <subcellularLocation>
        <location evidence="2">Endoplasmic reticulum membrane</location>
        <topology evidence="2">Multi-pass membrane protein</topology>
    </subcellularLocation>
</comment>
<dbReference type="Pfam" id="PF08709">
    <property type="entry name" value="Ins145_P3_rec"/>
    <property type="match status" value="1"/>
</dbReference>
<evidence type="ECO:0000256" key="2">
    <source>
        <dbReference type="RuleBase" id="RU368044"/>
    </source>
</evidence>
<feature type="domain" description="MIR" evidence="3">
    <location>
        <begin position="56"/>
        <end position="110"/>
    </location>
</feature>
<keyword evidence="2" id="KW-0407">Ion channel</keyword>
<dbReference type="AlphaFoldDB" id="A0A8K0P6Y9"/>
<keyword evidence="2" id="KW-0256">Endoplasmic reticulum</keyword>
<gene>
    <name evidence="4" type="ORF">J437_LFUL009246</name>
</gene>
<dbReference type="GO" id="GO:0070679">
    <property type="term" value="F:inositol 1,4,5 trisphosphate binding"/>
    <property type="evidence" value="ECO:0007669"/>
    <property type="project" value="UniProtKB-UniRule"/>
</dbReference>
<dbReference type="SMART" id="SM00472">
    <property type="entry name" value="MIR"/>
    <property type="match status" value="3"/>
</dbReference>
<comment type="similarity">
    <text evidence="2">Belongs to the InsP3 receptor family.</text>
</comment>
<dbReference type="InterPro" id="IPR036300">
    <property type="entry name" value="MIR_dom_sf"/>
</dbReference>
<dbReference type="InterPro" id="IPR035910">
    <property type="entry name" value="RyR/IP3R_RIH_dom_sf"/>
</dbReference>
<name>A0A8K0P6Y9_LADFU</name>
<keyword evidence="2" id="KW-1071">Ligand-gated ion channel</keyword>
<reference evidence="4" key="2">
    <citation type="submission" date="2017-10" db="EMBL/GenBank/DDBJ databases">
        <title>Ladona fulva Genome sequencing and assembly.</title>
        <authorList>
            <person name="Murali S."/>
            <person name="Richards S."/>
            <person name="Bandaranaike D."/>
            <person name="Bellair M."/>
            <person name="Blankenburg K."/>
            <person name="Chao H."/>
            <person name="Dinh H."/>
            <person name="Doddapaneni H."/>
            <person name="Dugan-Rocha S."/>
            <person name="Elkadiri S."/>
            <person name="Gnanaolivu R."/>
            <person name="Hernandez B."/>
            <person name="Skinner E."/>
            <person name="Javaid M."/>
            <person name="Lee S."/>
            <person name="Li M."/>
            <person name="Ming W."/>
            <person name="Munidasa M."/>
            <person name="Muniz J."/>
            <person name="Nguyen L."/>
            <person name="Hughes D."/>
            <person name="Osuji N."/>
            <person name="Pu L.-L."/>
            <person name="Puazo M."/>
            <person name="Qu C."/>
            <person name="Quiroz J."/>
            <person name="Raj R."/>
            <person name="Weissenberger G."/>
            <person name="Xin Y."/>
            <person name="Zou X."/>
            <person name="Han Y."/>
            <person name="Worley K."/>
            <person name="Muzny D."/>
            <person name="Gibbs R."/>
        </authorList>
    </citation>
    <scope>NUCLEOTIDE SEQUENCE</scope>
    <source>
        <strain evidence="4">Sampled in the wild</strain>
    </source>
</reference>
<dbReference type="GO" id="GO:0005220">
    <property type="term" value="F:inositol 1,4,5-trisphosphate-gated calcium channel activity"/>
    <property type="evidence" value="ECO:0007669"/>
    <property type="project" value="UniProtKB-UniRule"/>
</dbReference>
<keyword evidence="2" id="KW-0813">Transport</keyword>
<keyword evidence="2" id="KW-0106">Calcium</keyword>
<keyword evidence="2" id="KW-0107">Calcium channel</keyword>
<dbReference type="GO" id="GO:0030667">
    <property type="term" value="C:secretory granule membrane"/>
    <property type="evidence" value="ECO:0007669"/>
    <property type="project" value="TreeGrafter"/>
</dbReference>